<gene>
    <name evidence="5" type="primary">modA</name>
    <name evidence="5" type="ORF">K7B09_09595</name>
</gene>
<evidence type="ECO:0000256" key="3">
    <source>
        <dbReference type="ARBA" id="ARBA00022729"/>
    </source>
</evidence>
<evidence type="ECO:0000313" key="6">
    <source>
        <dbReference type="Proteomes" id="UP001430290"/>
    </source>
</evidence>
<evidence type="ECO:0000256" key="2">
    <source>
        <dbReference type="ARBA" id="ARBA00022723"/>
    </source>
</evidence>
<feature type="region of interest" description="Disordered" evidence="4">
    <location>
        <begin position="1"/>
        <end position="26"/>
    </location>
</feature>
<keyword evidence="6" id="KW-1185">Reference proteome</keyword>
<feature type="compositionally biased region" description="Low complexity" evidence="4">
    <location>
        <begin position="1"/>
        <end position="21"/>
    </location>
</feature>
<dbReference type="PIRSF" id="PIRSF004846">
    <property type="entry name" value="ModA"/>
    <property type="match status" value="1"/>
</dbReference>
<dbReference type="InterPro" id="IPR044084">
    <property type="entry name" value="AvModA-like_subst-bd"/>
</dbReference>
<proteinExistence type="inferred from homology"/>
<evidence type="ECO:0000256" key="1">
    <source>
        <dbReference type="ARBA" id="ARBA00009175"/>
    </source>
</evidence>
<evidence type="ECO:0000256" key="4">
    <source>
        <dbReference type="SAM" id="MobiDB-lite"/>
    </source>
</evidence>
<name>A0ABS7TFD2_9GAMM</name>
<accession>A0ABS7TFD2</accession>
<dbReference type="CDD" id="cd13539">
    <property type="entry name" value="PBP2_AvModA"/>
    <property type="match status" value="1"/>
</dbReference>
<dbReference type="Gene3D" id="3.40.190.10">
    <property type="entry name" value="Periplasmic binding protein-like II"/>
    <property type="match status" value="2"/>
</dbReference>
<keyword evidence="2" id="KW-0479">Metal-binding</keyword>
<dbReference type="Proteomes" id="UP001430290">
    <property type="component" value="Unassembled WGS sequence"/>
</dbReference>
<dbReference type="Pfam" id="PF13531">
    <property type="entry name" value="SBP_bac_11"/>
    <property type="match status" value="1"/>
</dbReference>
<dbReference type="NCBIfam" id="TIGR01256">
    <property type="entry name" value="modA"/>
    <property type="match status" value="1"/>
</dbReference>
<evidence type="ECO:0000313" key="5">
    <source>
        <dbReference type="EMBL" id="MBZ4186574.1"/>
    </source>
</evidence>
<comment type="caution">
    <text evidence="5">The sequence shown here is derived from an EMBL/GenBank/DDBJ whole genome shotgun (WGS) entry which is preliminary data.</text>
</comment>
<keyword evidence="3" id="KW-0732">Signal</keyword>
<dbReference type="InterPro" id="IPR005950">
    <property type="entry name" value="ModA"/>
</dbReference>
<protein>
    <submittedName>
        <fullName evidence="5">Molybdate ABC transporter substrate-binding protein</fullName>
    </submittedName>
</protein>
<reference evidence="5" key="1">
    <citation type="submission" date="2021-09" db="EMBL/GenBank/DDBJ databases">
        <authorList>
            <person name="Wu T."/>
            <person name="Guo S.Z."/>
        </authorList>
    </citation>
    <scope>NUCLEOTIDE SEQUENCE</scope>
    <source>
        <strain evidence="5">RSS-23</strain>
    </source>
</reference>
<dbReference type="InterPro" id="IPR050682">
    <property type="entry name" value="ModA/WtpA"/>
</dbReference>
<comment type="similarity">
    <text evidence="1">Belongs to the bacterial solute-binding protein ModA family.</text>
</comment>
<dbReference type="PANTHER" id="PTHR30632">
    <property type="entry name" value="MOLYBDATE-BINDING PERIPLASMIC PROTEIN"/>
    <property type="match status" value="1"/>
</dbReference>
<dbReference type="SUPFAM" id="SSF53850">
    <property type="entry name" value="Periplasmic binding protein-like II"/>
    <property type="match status" value="1"/>
</dbReference>
<dbReference type="PANTHER" id="PTHR30632:SF14">
    <property type="entry name" value="TUNGSTATE_MOLYBDATE_CHROMATE-BINDING PROTEIN MODA"/>
    <property type="match status" value="1"/>
</dbReference>
<organism evidence="5 6">
    <name type="scientific">Thermomonas beijingensis</name>
    <dbReference type="NCBI Taxonomy" id="2872701"/>
    <lineage>
        <taxon>Bacteria</taxon>
        <taxon>Pseudomonadati</taxon>
        <taxon>Pseudomonadota</taxon>
        <taxon>Gammaproteobacteria</taxon>
        <taxon>Lysobacterales</taxon>
        <taxon>Lysobacteraceae</taxon>
        <taxon>Thermomonas</taxon>
    </lineage>
</organism>
<sequence>MVARPATTAPTTAAVPLTSKPKLPPPPPIARLAVAANFADAARQLGRAYSKQTGHRIEVSAASTGKLYAQIHNGAPFDVLLSADAATPRRLADEGMADGNTVYDYAIGRLVLWSRDRDAVTDGEALLRKGHIERLAIANPALAPYGEAARESLNYVRRWVELEPKLVLGENVGQATQFVISGAAPLGLLPRSLVLQAGKQGKPGSGWDVPASWHSPIVQSAVLLQHGYKNPAARGFMKYLQSPAAQKQIHALGYD</sequence>
<dbReference type="EMBL" id="JAIQDJ010000005">
    <property type="protein sequence ID" value="MBZ4186574.1"/>
    <property type="molecule type" value="Genomic_DNA"/>
</dbReference>